<dbReference type="Gene3D" id="3.30.300.100">
    <property type="entry name" value="MTH677-like"/>
    <property type="match status" value="1"/>
</dbReference>
<dbReference type="Pfam" id="PF11419">
    <property type="entry name" value="DUF3194"/>
    <property type="match status" value="1"/>
</dbReference>
<dbReference type="EMBL" id="QJOW01000002">
    <property type="protein sequence ID" value="KAB7517001.1"/>
    <property type="molecule type" value="Genomic_DNA"/>
</dbReference>
<comment type="similarity">
    <text evidence="1">Belongs to the UPF0440 family.</text>
</comment>
<dbReference type="Proteomes" id="UP000326302">
    <property type="component" value="Unassembled WGS sequence"/>
</dbReference>
<evidence type="ECO:0000313" key="2">
    <source>
        <dbReference type="EMBL" id="KAB7515785.1"/>
    </source>
</evidence>
<dbReference type="OrthoDB" id="213887at2157"/>
<name>A0A5N5UAZ2_9EURY</name>
<reference evidence="5 6" key="1">
    <citation type="submission" date="2019-10" db="EMBL/GenBank/DDBJ databases">
        <title>Unraveling microbial dark matter from salterns through culturing: the case of the genus Halosegnis.</title>
        <authorList>
            <person name="Duran-Viseras A."/>
            <person name="Andrei A.-S."/>
            <person name="Vera-Gargallo B."/>
            <person name="Ghai R."/>
            <person name="Sanchez-Porro C."/>
            <person name="Ventosa A."/>
        </authorList>
    </citation>
    <scope>NUCLEOTIDE SEQUENCE [LARGE SCALE GENOMIC DNA]</scope>
    <source>
        <strain evidence="3 6">F17-44</strain>
        <strain evidence="2 7">F18-79</strain>
        <strain evidence="4 5">F19-13</strain>
    </source>
</reference>
<gene>
    <name evidence="2" type="ORF">DM867_01165</name>
    <name evidence="3" type="ORF">DMP03_06480</name>
    <name evidence="4" type="ORF">DP108_01050</name>
</gene>
<dbReference type="RefSeq" id="WP_152119884.1">
    <property type="nucleotide sequence ID" value="NZ_QJOW01000002.1"/>
</dbReference>
<evidence type="ECO:0000313" key="4">
    <source>
        <dbReference type="EMBL" id="KAB7519871.1"/>
    </source>
</evidence>
<sequence length="83" mass="8918">MGDAEPTDEQVVETASDAAEGLIFSRYAQSDVRDLDVTVTFEDGVLDVDVYLDAEEHAAEVADGAARAARDAVDELFESGHEE</sequence>
<evidence type="ECO:0000313" key="7">
    <source>
        <dbReference type="Proteomes" id="UP000326865"/>
    </source>
</evidence>
<protein>
    <submittedName>
        <fullName evidence="2">DUF3194 domain-containing protein</fullName>
    </submittedName>
</protein>
<evidence type="ECO:0000256" key="1">
    <source>
        <dbReference type="ARBA" id="ARBA00008515"/>
    </source>
</evidence>
<dbReference type="EMBL" id="QMDY01000001">
    <property type="protein sequence ID" value="KAB7519871.1"/>
    <property type="molecule type" value="Genomic_DNA"/>
</dbReference>
<dbReference type="InterPro" id="IPR035954">
    <property type="entry name" value="MTH677-like_sf"/>
</dbReference>
<accession>A0A5N5ULS2</accession>
<evidence type="ECO:0000313" key="3">
    <source>
        <dbReference type="EMBL" id="KAB7517001.1"/>
    </source>
</evidence>
<accession>A0A5N5UH79</accession>
<evidence type="ECO:0000313" key="5">
    <source>
        <dbReference type="Proteomes" id="UP000326207"/>
    </source>
</evidence>
<dbReference type="InterPro" id="IPR024502">
    <property type="entry name" value="DUF3194"/>
</dbReference>
<keyword evidence="7" id="KW-1185">Reference proteome</keyword>
<dbReference type="Proteomes" id="UP000326865">
    <property type="component" value="Unassembled WGS sequence"/>
</dbReference>
<evidence type="ECO:0000313" key="6">
    <source>
        <dbReference type="Proteomes" id="UP000326302"/>
    </source>
</evidence>
<dbReference type="EMBL" id="QKKZ01000001">
    <property type="protein sequence ID" value="KAB7515785.1"/>
    <property type="molecule type" value="Genomic_DNA"/>
</dbReference>
<accession>A0A5N5UAZ2</accession>
<organism evidence="2 7">
    <name type="scientific">Halosegnis rubeus</name>
    <dbReference type="NCBI Taxonomy" id="2212850"/>
    <lineage>
        <taxon>Archaea</taxon>
        <taxon>Methanobacteriati</taxon>
        <taxon>Methanobacteriota</taxon>
        <taxon>Stenosarchaea group</taxon>
        <taxon>Halobacteria</taxon>
        <taxon>Halobacteriales</taxon>
        <taxon>Natronomonadaceae</taxon>
        <taxon>Halosegnis</taxon>
    </lineage>
</organism>
<dbReference type="Proteomes" id="UP000326207">
    <property type="component" value="Unassembled WGS sequence"/>
</dbReference>
<comment type="caution">
    <text evidence="2">The sequence shown here is derived from an EMBL/GenBank/DDBJ whole genome shotgun (WGS) entry which is preliminary data.</text>
</comment>
<dbReference type="AlphaFoldDB" id="A0A5N5UAZ2"/>
<proteinExistence type="inferred from homology"/>